<comment type="similarity">
    <text evidence="1">Belongs to the SWI5/SAE3 family.</text>
</comment>
<accession>A0A9N9XW52</accession>
<evidence type="ECO:0000256" key="3">
    <source>
        <dbReference type="ARBA" id="ARBA00022763"/>
    </source>
</evidence>
<evidence type="ECO:0000256" key="7">
    <source>
        <dbReference type="SAM" id="Coils"/>
    </source>
</evidence>
<gene>
    <name evidence="8" type="ORF">PHYEVI_LOCUS10629</name>
</gene>
<name>A0A9N9XW52_PHYSR</name>
<evidence type="ECO:0000256" key="5">
    <source>
        <dbReference type="ARBA" id="ARBA00025380"/>
    </source>
</evidence>
<organism evidence="8 9">
    <name type="scientific">Phyllotreta striolata</name>
    <name type="common">Striped flea beetle</name>
    <name type="synonym">Crioceris striolata</name>
    <dbReference type="NCBI Taxonomy" id="444603"/>
    <lineage>
        <taxon>Eukaryota</taxon>
        <taxon>Metazoa</taxon>
        <taxon>Ecdysozoa</taxon>
        <taxon>Arthropoda</taxon>
        <taxon>Hexapoda</taxon>
        <taxon>Insecta</taxon>
        <taxon>Pterygota</taxon>
        <taxon>Neoptera</taxon>
        <taxon>Endopterygota</taxon>
        <taxon>Coleoptera</taxon>
        <taxon>Polyphaga</taxon>
        <taxon>Cucujiformia</taxon>
        <taxon>Chrysomeloidea</taxon>
        <taxon>Chrysomelidae</taxon>
        <taxon>Galerucinae</taxon>
        <taxon>Alticini</taxon>
        <taxon>Phyllotreta</taxon>
    </lineage>
</organism>
<evidence type="ECO:0000313" key="9">
    <source>
        <dbReference type="Proteomes" id="UP001153712"/>
    </source>
</evidence>
<dbReference type="PANTHER" id="PTHR28529:SF2">
    <property type="entry name" value="DNA REPAIR PROTEIN SWI5 HOMOLOG"/>
    <property type="match status" value="1"/>
</dbReference>
<reference evidence="8" key="1">
    <citation type="submission" date="2022-01" db="EMBL/GenBank/DDBJ databases">
        <authorList>
            <person name="King R."/>
        </authorList>
    </citation>
    <scope>NUCLEOTIDE SEQUENCE</scope>
</reference>
<dbReference type="EMBL" id="OU900101">
    <property type="protein sequence ID" value="CAG9864373.1"/>
    <property type="molecule type" value="Genomic_DNA"/>
</dbReference>
<keyword evidence="3" id="KW-0227">DNA damage</keyword>
<dbReference type="GO" id="GO:0032798">
    <property type="term" value="C:Swi5-Sfr1 complex"/>
    <property type="evidence" value="ECO:0007669"/>
    <property type="project" value="TreeGrafter"/>
</dbReference>
<evidence type="ECO:0000313" key="8">
    <source>
        <dbReference type="EMBL" id="CAG9864373.1"/>
    </source>
</evidence>
<evidence type="ECO:0000256" key="2">
    <source>
        <dbReference type="ARBA" id="ARBA00019825"/>
    </source>
</evidence>
<proteinExistence type="inferred from homology"/>
<feature type="coiled-coil region" evidence="7">
    <location>
        <begin position="21"/>
        <end position="48"/>
    </location>
</feature>
<sequence length="99" mass="11202">MASSSGRKALKRIDSKLKLSNIELKSRVERLQKQVGELEVEIGSLERDGVTGDLRPQMEALHDYNETKDLAQTILGRLAEVEGITIKELHLRYELPTDE</sequence>
<keyword evidence="7" id="KW-0175">Coiled coil</keyword>
<protein>
    <recommendedName>
        <fullName evidence="2">DNA repair protein SWI5 homolog</fullName>
    </recommendedName>
    <alternativeName>
        <fullName evidence="6">Protein SAE3 homolog</fullName>
    </alternativeName>
</protein>
<dbReference type="Gene3D" id="1.20.5.170">
    <property type="match status" value="1"/>
</dbReference>
<dbReference type="GO" id="GO:0000724">
    <property type="term" value="P:double-strand break repair via homologous recombination"/>
    <property type="evidence" value="ECO:0007669"/>
    <property type="project" value="TreeGrafter"/>
</dbReference>
<comment type="function">
    <text evidence="5">Component of the swi5-sfr1 complex, a complex required for double-strand break repair via homologous recombination.</text>
</comment>
<keyword evidence="4" id="KW-0234">DNA repair</keyword>
<evidence type="ECO:0000256" key="4">
    <source>
        <dbReference type="ARBA" id="ARBA00023204"/>
    </source>
</evidence>
<dbReference type="InterPro" id="IPR010760">
    <property type="entry name" value="DNA-repair_Swi5"/>
</dbReference>
<dbReference type="Proteomes" id="UP001153712">
    <property type="component" value="Chromosome 8"/>
</dbReference>
<dbReference type="Pfam" id="PF07061">
    <property type="entry name" value="Swi5"/>
    <property type="match status" value="1"/>
</dbReference>
<dbReference type="AlphaFoldDB" id="A0A9N9XW52"/>
<dbReference type="PANTHER" id="PTHR28529">
    <property type="entry name" value="DNA REPAIR PROTEIN SWI5 HOMOLOG"/>
    <property type="match status" value="1"/>
</dbReference>
<evidence type="ECO:0000256" key="6">
    <source>
        <dbReference type="ARBA" id="ARBA00030081"/>
    </source>
</evidence>
<keyword evidence="9" id="KW-1185">Reference proteome</keyword>
<dbReference type="GO" id="GO:0034974">
    <property type="term" value="C:Swi5-Swi2 complex"/>
    <property type="evidence" value="ECO:0007669"/>
    <property type="project" value="TreeGrafter"/>
</dbReference>
<dbReference type="OrthoDB" id="5839at2759"/>
<evidence type="ECO:0000256" key="1">
    <source>
        <dbReference type="ARBA" id="ARBA00008060"/>
    </source>
</evidence>